<keyword evidence="6 9" id="KW-0378">Hydrolase</keyword>
<dbReference type="PANTHER" id="PTHR33695:SF1">
    <property type="entry name" value="LIPOPROTEIN SIGNAL PEPTIDASE"/>
    <property type="match status" value="1"/>
</dbReference>
<evidence type="ECO:0000256" key="10">
    <source>
        <dbReference type="RuleBase" id="RU004181"/>
    </source>
</evidence>
<dbReference type="Pfam" id="PF01252">
    <property type="entry name" value="Peptidase_A8"/>
    <property type="match status" value="1"/>
</dbReference>
<dbReference type="EC" id="3.4.23.36" evidence="9"/>
<dbReference type="PANTHER" id="PTHR33695">
    <property type="entry name" value="LIPOPROTEIN SIGNAL PEPTIDASE"/>
    <property type="match status" value="1"/>
</dbReference>
<comment type="subcellular location">
    <subcellularLocation>
        <location evidence="9">Cell membrane</location>
        <topology evidence="9">Multi-pass membrane protein</topology>
    </subcellularLocation>
</comment>
<comment type="pathway">
    <text evidence="9">Protein modification; lipoprotein biosynthesis (signal peptide cleavage).</text>
</comment>
<feature type="active site" evidence="9">
    <location>
        <position position="109"/>
    </location>
</feature>
<comment type="function">
    <text evidence="9">This protein specifically catalyzes the removal of signal peptides from prolipoproteins.</text>
</comment>
<comment type="caution">
    <text evidence="9">Lacks conserved residue(s) required for the propagation of feature annotation.</text>
</comment>
<dbReference type="Proteomes" id="UP000609346">
    <property type="component" value="Unassembled WGS sequence"/>
</dbReference>
<evidence type="ECO:0000256" key="6">
    <source>
        <dbReference type="ARBA" id="ARBA00022801"/>
    </source>
</evidence>
<dbReference type="PRINTS" id="PR00781">
    <property type="entry name" value="LIPOSIGPTASE"/>
</dbReference>
<organism evidence="11 12">
    <name type="scientific">Paenibacillus terricola</name>
    <dbReference type="NCBI Taxonomy" id="2763503"/>
    <lineage>
        <taxon>Bacteria</taxon>
        <taxon>Bacillati</taxon>
        <taxon>Bacillota</taxon>
        <taxon>Bacilli</taxon>
        <taxon>Bacillales</taxon>
        <taxon>Paenibacillaceae</taxon>
        <taxon>Paenibacillus</taxon>
    </lineage>
</organism>
<proteinExistence type="inferred from homology"/>
<evidence type="ECO:0000313" key="11">
    <source>
        <dbReference type="EMBL" id="MBD3922139.1"/>
    </source>
</evidence>
<accession>A0ABR8N5M4</accession>
<comment type="similarity">
    <text evidence="1 9 10">Belongs to the peptidase A8 family.</text>
</comment>
<keyword evidence="4 9" id="KW-0812">Transmembrane</keyword>
<keyword evidence="8 9" id="KW-0472">Membrane</keyword>
<evidence type="ECO:0000256" key="9">
    <source>
        <dbReference type="HAMAP-Rule" id="MF_00161"/>
    </source>
</evidence>
<keyword evidence="12" id="KW-1185">Reference proteome</keyword>
<keyword evidence="3 9" id="KW-0645">Protease</keyword>
<feature type="transmembrane region" description="Helical" evidence="9">
    <location>
        <begin position="54"/>
        <end position="74"/>
    </location>
</feature>
<evidence type="ECO:0000256" key="4">
    <source>
        <dbReference type="ARBA" id="ARBA00022692"/>
    </source>
</evidence>
<evidence type="ECO:0000256" key="3">
    <source>
        <dbReference type="ARBA" id="ARBA00022670"/>
    </source>
</evidence>
<dbReference type="InterPro" id="IPR001872">
    <property type="entry name" value="Peptidase_A8"/>
</dbReference>
<reference evidence="11 12" key="1">
    <citation type="submission" date="2020-09" db="EMBL/GenBank/DDBJ databases">
        <title>Paenibacillus sp. strain PR3 16S rRNA gene Genome sequencing and assembly.</title>
        <authorList>
            <person name="Kim J."/>
        </authorList>
    </citation>
    <scope>NUCLEOTIDE SEQUENCE [LARGE SCALE GENOMIC DNA]</scope>
    <source>
        <strain evidence="11 12">PR3</strain>
    </source>
</reference>
<evidence type="ECO:0000256" key="5">
    <source>
        <dbReference type="ARBA" id="ARBA00022750"/>
    </source>
</evidence>
<dbReference type="NCBIfam" id="TIGR00077">
    <property type="entry name" value="lspA"/>
    <property type="match status" value="1"/>
</dbReference>
<sequence length="152" mass="16950">MFYTLLLLVVLLDQAAKLWVRYHMELGQSIEMWDGFQLTFFENSGAMASSFEGYGTYFVIPAVGIAIWAIYLYHKGMLNSLVLRCGAGIFVGGAIGNAIDRILRGKVTDFLDFGRGISNLADHAITLGMLLILIHGFIISPMRKRKSKRITV</sequence>
<gene>
    <name evidence="9 11" type="primary">lspA</name>
    <name evidence="11" type="ORF">H8B09_25505</name>
</gene>
<dbReference type="EMBL" id="JACXZA010000008">
    <property type="protein sequence ID" value="MBD3922139.1"/>
    <property type="molecule type" value="Genomic_DNA"/>
</dbReference>
<protein>
    <recommendedName>
        <fullName evidence="9">Lipoprotein signal peptidase</fullName>
        <ecNumber evidence="9">3.4.23.36</ecNumber>
    </recommendedName>
    <alternativeName>
        <fullName evidence="9">Prolipoprotein signal peptidase</fullName>
    </alternativeName>
    <alternativeName>
        <fullName evidence="9">Signal peptidase II</fullName>
        <shortName evidence="9">SPase II</shortName>
    </alternativeName>
</protein>
<dbReference type="HAMAP" id="MF_00161">
    <property type="entry name" value="LspA"/>
    <property type="match status" value="1"/>
</dbReference>
<evidence type="ECO:0000313" key="12">
    <source>
        <dbReference type="Proteomes" id="UP000609346"/>
    </source>
</evidence>
<feature type="transmembrane region" description="Helical" evidence="9">
    <location>
        <begin position="81"/>
        <end position="99"/>
    </location>
</feature>
<comment type="caution">
    <text evidence="11">The sequence shown here is derived from an EMBL/GenBank/DDBJ whole genome shotgun (WGS) entry which is preliminary data.</text>
</comment>
<keyword evidence="5 9" id="KW-0064">Aspartyl protease</keyword>
<keyword evidence="2 9" id="KW-1003">Cell membrane</keyword>
<dbReference type="GO" id="GO:0004190">
    <property type="term" value="F:aspartic-type endopeptidase activity"/>
    <property type="evidence" value="ECO:0007669"/>
    <property type="project" value="UniProtKB-EC"/>
</dbReference>
<evidence type="ECO:0000256" key="7">
    <source>
        <dbReference type="ARBA" id="ARBA00022989"/>
    </source>
</evidence>
<keyword evidence="7 9" id="KW-1133">Transmembrane helix</keyword>
<evidence type="ECO:0000256" key="8">
    <source>
        <dbReference type="ARBA" id="ARBA00023136"/>
    </source>
</evidence>
<evidence type="ECO:0000256" key="1">
    <source>
        <dbReference type="ARBA" id="ARBA00006139"/>
    </source>
</evidence>
<dbReference type="RefSeq" id="WP_191206448.1">
    <property type="nucleotide sequence ID" value="NZ_JACXZA010000008.1"/>
</dbReference>
<evidence type="ECO:0000256" key="2">
    <source>
        <dbReference type="ARBA" id="ARBA00022475"/>
    </source>
</evidence>
<feature type="transmembrane region" description="Helical" evidence="9">
    <location>
        <begin position="119"/>
        <end position="139"/>
    </location>
</feature>
<feature type="active site" evidence="9">
    <location>
        <position position="122"/>
    </location>
</feature>
<name>A0ABR8N5M4_9BACL</name>
<comment type="catalytic activity">
    <reaction evidence="9">
        <text>Release of signal peptides from bacterial membrane prolipoproteins. Hydrolyzes -Xaa-Yaa-Zaa-|-(S,diacylglyceryl)Cys-, in which Xaa is hydrophobic (preferably Leu), and Yaa (Ala or Ser) and Zaa (Gly or Ala) have small, neutral side chains.</text>
        <dbReference type="EC" id="3.4.23.36"/>
    </reaction>
</comment>